<reference evidence="2 3" key="1">
    <citation type="journal article" date="2018" name="Front. Plant Sci.">
        <title>Red Clover (Trifolium pratense) and Zigzag Clover (T. medium) - A Picture of Genomic Similarities and Differences.</title>
        <authorList>
            <person name="Dluhosova J."/>
            <person name="Istvanek J."/>
            <person name="Nedelnik J."/>
            <person name="Repkova J."/>
        </authorList>
    </citation>
    <scope>NUCLEOTIDE SEQUENCE [LARGE SCALE GENOMIC DNA]</scope>
    <source>
        <strain evidence="3">cv. 10/8</strain>
        <tissue evidence="2">Leaf</tissue>
    </source>
</reference>
<dbReference type="SUPFAM" id="SSF56112">
    <property type="entry name" value="Protein kinase-like (PK-like)"/>
    <property type="match status" value="1"/>
</dbReference>
<dbReference type="GO" id="GO:0004672">
    <property type="term" value="F:protein kinase activity"/>
    <property type="evidence" value="ECO:0007669"/>
    <property type="project" value="InterPro"/>
</dbReference>
<proteinExistence type="predicted"/>
<sequence>LDSMQKINEKTDMYSFGVILLEVLTGRKPLDPTLPGVPLISQMAQSVE</sequence>
<keyword evidence="2" id="KW-0808">Transferase</keyword>
<dbReference type="InterPro" id="IPR011009">
    <property type="entry name" value="Kinase-like_dom_sf"/>
</dbReference>
<dbReference type="Proteomes" id="UP000265520">
    <property type="component" value="Unassembled WGS sequence"/>
</dbReference>
<keyword evidence="3" id="KW-1185">Reference proteome</keyword>
<dbReference type="EMBL" id="LXQA010068197">
    <property type="protein sequence ID" value="MCI08219.1"/>
    <property type="molecule type" value="Genomic_DNA"/>
</dbReference>
<dbReference type="InterPro" id="IPR000719">
    <property type="entry name" value="Prot_kinase_dom"/>
</dbReference>
<evidence type="ECO:0000313" key="3">
    <source>
        <dbReference type="Proteomes" id="UP000265520"/>
    </source>
</evidence>
<comment type="caution">
    <text evidence="2">The sequence shown here is derived from an EMBL/GenBank/DDBJ whole genome shotgun (WGS) entry which is preliminary data.</text>
</comment>
<dbReference type="PROSITE" id="PS50011">
    <property type="entry name" value="PROTEIN_KINASE_DOM"/>
    <property type="match status" value="1"/>
</dbReference>
<evidence type="ECO:0000313" key="2">
    <source>
        <dbReference type="EMBL" id="MCI08219.1"/>
    </source>
</evidence>
<dbReference type="Gene3D" id="1.10.510.10">
    <property type="entry name" value="Transferase(Phosphotransferase) domain 1"/>
    <property type="match status" value="1"/>
</dbReference>
<name>A0A392P9Q4_9FABA</name>
<keyword evidence="2" id="KW-0675">Receptor</keyword>
<evidence type="ECO:0000259" key="1">
    <source>
        <dbReference type="PROSITE" id="PS50011"/>
    </source>
</evidence>
<accession>A0A392P9Q4</accession>
<dbReference type="AlphaFoldDB" id="A0A392P9Q4"/>
<protein>
    <submittedName>
        <fullName evidence="2">LRR receptor-like kinase</fullName>
    </submittedName>
</protein>
<feature type="domain" description="Protein kinase" evidence="1">
    <location>
        <begin position="1"/>
        <end position="48"/>
    </location>
</feature>
<feature type="non-terminal residue" evidence="2">
    <location>
        <position position="1"/>
    </location>
</feature>
<dbReference type="GO" id="GO:0005524">
    <property type="term" value="F:ATP binding"/>
    <property type="evidence" value="ECO:0007669"/>
    <property type="project" value="InterPro"/>
</dbReference>
<keyword evidence="2" id="KW-0418">Kinase</keyword>
<organism evidence="2 3">
    <name type="scientific">Trifolium medium</name>
    <dbReference type="NCBI Taxonomy" id="97028"/>
    <lineage>
        <taxon>Eukaryota</taxon>
        <taxon>Viridiplantae</taxon>
        <taxon>Streptophyta</taxon>
        <taxon>Embryophyta</taxon>
        <taxon>Tracheophyta</taxon>
        <taxon>Spermatophyta</taxon>
        <taxon>Magnoliopsida</taxon>
        <taxon>eudicotyledons</taxon>
        <taxon>Gunneridae</taxon>
        <taxon>Pentapetalae</taxon>
        <taxon>rosids</taxon>
        <taxon>fabids</taxon>
        <taxon>Fabales</taxon>
        <taxon>Fabaceae</taxon>
        <taxon>Papilionoideae</taxon>
        <taxon>50 kb inversion clade</taxon>
        <taxon>NPAAA clade</taxon>
        <taxon>Hologalegina</taxon>
        <taxon>IRL clade</taxon>
        <taxon>Trifolieae</taxon>
        <taxon>Trifolium</taxon>
    </lineage>
</organism>